<keyword evidence="3" id="KW-1003">Cell membrane</keyword>
<organism evidence="10">
    <name type="scientific">bioreactor metagenome</name>
    <dbReference type="NCBI Taxonomy" id="1076179"/>
    <lineage>
        <taxon>unclassified sequences</taxon>
        <taxon>metagenomes</taxon>
        <taxon>ecological metagenomes</taxon>
    </lineage>
</organism>
<reference evidence="10" key="1">
    <citation type="submission" date="2019-08" db="EMBL/GenBank/DDBJ databases">
        <authorList>
            <person name="Kucharzyk K."/>
            <person name="Murdoch R.W."/>
            <person name="Higgins S."/>
            <person name="Loffler F."/>
        </authorList>
    </citation>
    <scope>NUCLEOTIDE SEQUENCE</scope>
</reference>
<sequence>MIVLFVALGYFMLVRPGRTQAKKQAELMKELAPGARVQTQIGVYGTLVEMGEVQARVEIAPGVVITVDKRLISGITPRSRDEFHTYPEDEDAEGTPEDASAGTPTEAPTAAEQAEDATDTEGTEGTEGSTGTAEEHRAEGDEDRPGPDTRNA</sequence>
<keyword evidence="7" id="KW-0811">Translocation</keyword>
<dbReference type="SMART" id="SM01323">
    <property type="entry name" value="YajC"/>
    <property type="match status" value="1"/>
</dbReference>
<keyword evidence="8" id="KW-0472">Membrane</keyword>
<evidence type="ECO:0000256" key="1">
    <source>
        <dbReference type="ARBA" id="ARBA00004162"/>
    </source>
</evidence>
<feature type="compositionally biased region" description="Basic and acidic residues" evidence="9">
    <location>
        <begin position="78"/>
        <end position="87"/>
    </location>
</feature>
<evidence type="ECO:0000256" key="7">
    <source>
        <dbReference type="ARBA" id="ARBA00023010"/>
    </source>
</evidence>
<dbReference type="InterPro" id="IPR003849">
    <property type="entry name" value="Preprotein_translocase_YajC"/>
</dbReference>
<keyword evidence="6" id="KW-1133">Transmembrane helix</keyword>
<accession>A0A645I9V3</accession>
<protein>
    <recommendedName>
        <fullName evidence="11">Sec translocon accessory complex subunit YajC</fullName>
    </recommendedName>
</protein>
<keyword evidence="4" id="KW-0812">Transmembrane</keyword>
<feature type="region of interest" description="Disordered" evidence="9">
    <location>
        <begin position="74"/>
        <end position="152"/>
    </location>
</feature>
<dbReference type="PANTHER" id="PTHR33909">
    <property type="entry name" value="SEC TRANSLOCON ACCESSORY COMPLEX SUBUNIT YAJC"/>
    <property type="match status" value="1"/>
</dbReference>
<dbReference type="AlphaFoldDB" id="A0A645I9V3"/>
<dbReference type="GO" id="GO:0015031">
    <property type="term" value="P:protein transport"/>
    <property type="evidence" value="ECO:0007669"/>
    <property type="project" value="UniProtKB-KW"/>
</dbReference>
<feature type="compositionally biased region" description="Basic and acidic residues" evidence="9">
    <location>
        <begin position="133"/>
        <end position="152"/>
    </location>
</feature>
<dbReference type="Pfam" id="PF02699">
    <property type="entry name" value="YajC"/>
    <property type="match status" value="1"/>
</dbReference>
<feature type="compositionally biased region" description="Acidic residues" evidence="9">
    <location>
        <begin position="113"/>
        <end position="124"/>
    </location>
</feature>
<evidence type="ECO:0000313" key="10">
    <source>
        <dbReference type="EMBL" id="MPN48028.1"/>
    </source>
</evidence>
<evidence type="ECO:0008006" key="11">
    <source>
        <dbReference type="Google" id="ProtNLM"/>
    </source>
</evidence>
<evidence type="ECO:0000256" key="9">
    <source>
        <dbReference type="SAM" id="MobiDB-lite"/>
    </source>
</evidence>
<dbReference type="PANTHER" id="PTHR33909:SF1">
    <property type="entry name" value="SEC TRANSLOCON ACCESSORY COMPLEX SUBUNIT YAJC"/>
    <property type="match status" value="1"/>
</dbReference>
<gene>
    <name evidence="10" type="ORF">SDC9_195632</name>
</gene>
<evidence type="ECO:0000256" key="3">
    <source>
        <dbReference type="ARBA" id="ARBA00022475"/>
    </source>
</evidence>
<dbReference type="EMBL" id="VSSQ01109984">
    <property type="protein sequence ID" value="MPN48028.1"/>
    <property type="molecule type" value="Genomic_DNA"/>
</dbReference>
<dbReference type="NCBIfam" id="TIGR00739">
    <property type="entry name" value="yajC"/>
    <property type="match status" value="1"/>
</dbReference>
<evidence type="ECO:0000256" key="8">
    <source>
        <dbReference type="ARBA" id="ARBA00023136"/>
    </source>
</evidence>
<name>A0A645I9V3_9ZZZZ</name>
<evidence type="ECO:0000256" key="5">
    <source>
        <dbReference type="ARBA" id="ARBA00022927"/>
    </source>
</evidence>
<feature type="compositionally biased region" description="Low complexity" evidence="9">
    <location>
        <begin position="99"/>
        <end position="112"/>
    </location>
</feature>
<comment type="caution">
    <text evidence="10">The sequence shown here is derived from an EMBL/GenBank/DDBJ whole genome shotgun (WGS) entry which is preliminary data.</text>
</comment>
<keyword evidence="2" id="KW-0813">Transport</keyword>
<evidence type="ECO:0000256" key="6">
    <source>
        <dbReference type="ARBA" id="ARBA00022989"/>
    </source>
</evidence>
<dbReference type="GO" id="GO:0005886">
    <property type="term" value="C:plasma membrane"/>
    <property type="evidence" value="ECO:0007669"/>
    <property type="project" value="UniProtKB-SubCell"/>
</dbReference>
<evidence type="ECO:0000256" key="4">
    <source>
        <dbReference type="ARBA" id="ARBA00022692"/>
    </source>
</evidence>
<comment type="subcellular location">
    <subcellularLocation>
        <location evidence="1">Cell membrane</location>
        <topology evidence="1">Single-pass membrane protein</topology>
    </subcellularLocation>
</comment>
<proteinExistence type="predicted"/>
<keyword evidence="5" id="KW-0653">Protein transport</keyword>
<evidence type="ECO:0000256" key="2">
    <source>
        <dbReference type="ARBA" id="ARBA00022448"/>
    </source>
</evidence>